<evidence type="ECO:0000259" key="2">
    <source>
        <dbReference type="Pfam" id="PF13349"/>
    </source>
</evidence>
<protein>
    <recommendedName>
        <fullName evidence="2">DUF4097 domain-containing protein</fullName>
    </recommendedName>
</protein>
<organism evidence="3">
    <name type="scientific">uncultured bacterium Contig575</name>
    <dbReference type="NCBI Taxonomy" id="1393592"/>
    <lineage>
        <taxon>Bacteria</taxon>
        <taxon>environmental samples</taxon>
    </lineage>
</organism>
<proteinExistence type="predicted"/>
<keyword evidence="1" id="KW-0732">Signal</keyword>
<accession>W0FN02</accession>
<feature type="signal peptide" evidence="1">
    <location>
        <begin position="1"/>
        <end position="19"/>
    </location>
</feature>
<dbReference type="PANTHER" id="PTHR34094:SF1">
    <property type="entry name" value="PROTEIN FAM185A"/>
    <property type="match status" value="1"/>
</dbReference>
<dbReference type="PROSITE" id="PS51257">
    <property type="entry name" value="PROKAR_LIPOPROTEIN"/>
    <property type="match status" value="1"/>
</dbReference>
<dbReference type="PANTHER" id="PTHR34094">
    <property type="match status" value="1"/>
</dbReference>
<dbReference type="EMBL" id="KC246791">
    <property type="protein sequence ID" value="AHF24355.1"/>
    <property type="molecule type" value="Genomic_DNA"/>
</dbReference>
<dbReference type="AlphaFoldDB" id="W0FN02"/>
<feature type="chain" id="PRO_5004788846" description="DUF4097 domain-containing protein" evidence="1">
    <location>
        <begin position="20"/>
        <end position="319"/>
    </location>
</feature>
<evidence type="ECO:0000313" key="3">
    <source>
        <dbReference type="EMBL" id="AHF24355.1"/>
    </source>
</evidence>
<sequence length="319" mass="33131">MRLAIAICVVALLACGARVFLKVAPIGARYANAEKYTAGGAELDGPVKNLDIDWTDGSVSIAYHAKNTVGISETAPKAISGDEAMRWWLDGDTLRIRYAKSGSFSLLGLFSSRGQNKALTVTLPEGLALGDVDIDVTSGDVSVPQLRADSVKIDLTSGDLALRQSGVSERVELSSTSGDITADVAEVGRLDVSITSGRIRTTMGSGDEVSLSTTSGDISLDGGSANRTRIDSTSGKIDVALAEFDDLQIEATSGDIAVALPSRPGYRADIDTTSGSFDSTVALAREGRSYSCGDGSAGVRIDTTSGNVRLTDVNGRNGQ</sequence>
<dbReference type="Pfam" id="PF13349">
    <property type="entry name" value="DUF4097"/>
    <property type="match status" value="1"/>
</dbReference>
<dbReference type="Gene3D" id="2.160.20.120">
    <property type="match status" value="1"/>
</dbReference>
<name>W0FN02_9BACT</name>
<reference evidence="3" key="1">
    <citation type="journal article" date="2013" name="PLoS ONE">
        <title>Metagenomic insights into the carbohydrate-active enzymes carried by the microorganisms adhering to solid digesta in the rumen of cows.</title>
        <authorList>
            <person name="Wang L."/>
            <person name="Hatem A."/>
            <person name="Catalyurek U.V."/>
            <person name="Morrison M."/>
            <person name="Yu Z."/>
        </authorList>
    </citation>
    <scope>NUCLEOTIDE SEQUENCE</scope>
</reference>
<feature type="domain" description="DUF4097" evidence="2">
    <location>
        <begin position="48"/>
        <end position="310"/>
    </location>
</feature>
<evidence type="ECO:0000256" key="1">
    <source>
        <dbReference type="SAM" id="SignalP"/>
    </source>
</evidence>
<dbReference type="InterPro" id="IPR025164">
    <property type="entry name" value="Toastrack_DUF4097"/>
</dbReference>